<dbReference type="GO" id="GO:0005739">
    <property type="term" value="C:mitochondrion"/>
    <property type="evidence" value="ECO:0007669"/>
    <property type="project" value="TreeGrafter"/>
</dbReference>
<dbReference type="AlphaFoldDB" id="A0A813GTD6"/>
<protein>
    <recommendedName>
        <fullName evidence="5">Release factor glutamine methyltransferase N-terminal domain-containing protein</fullName>
    </recommendedName>
</protein>
<dbReference type="Proteomes" id="UP000654075">
    <property type="component" value="Unassembled WGS sequence"/>
</dbReference>
<dbReference type="NCBIfam" id="TIGR00536">
    <property type="entry name" value="hemK_fam"/>
    <property type="match status" value="1"/>
</dbReference>
<dbReference type="PANTHER" id="PTHR18895:SF74">
    <property type="entry name" value="MTRF1L RELEASE FACTOR GLUTAMINE METHYLTRANSFERASE"/>
    <property type="match status" value="1"/>
</dbReference>
<dbReference type="InterPro" id="IPR002052">
    <property type="entry name" value="DNA_methylase_N6_adenine_CS"/>
</dbReference>
<dbReference type="Gene3D" id="3.40.50.150">
    <property type="entry name" value="Vaccinia Virus protein VP39"/>
    <property type="match status" value="1"/>
</dbReference>
<evidence type="ECO:0000313" key="8">
    <source>
        <dbReference type="Proteomes" id="UP000654075"/>
    </source>
</evidence>
<dbReference type="CDD" id="cd02440">
    <property type="entry name" value="AdoMet_MTases"/>
    <property type="match status" value="1"/>
</dbReference>
<evidence type="ECO:0000256" key="3">
    <source>
        <dbReference type="ARBA" id="ARBA00022691"/>
    </source>
</evidence>
<gene>
    <name evidence="6" type="ORF">PGLA1383_LOCUS44385</name>
    <name evidence="7" type="ORF">PGLA2088_LOCUS13873</name>
</gene>
<dbReference type="SUPFAM" id="SSF53335">
    <property type="entry name" value="S-adenosyl-L-methionine-dependent methyltransferases"/>
    <property type="match status" value="1"/>
</dbReference>
<dbReference type="InterPro" id="IPR029063">
    <property type="entry name" value="SAM-dependent_MTases_sf"/>
</dbReference>
<dbReference type="PANTHER" id="PTHR18895">
    <property type="entry name" value="HEMK METHYLTRANSFERASE"/>
    <property type="match status" value="1"/>
</dbReference>
<proteinExistence type="predicted"/>
<feature type="compositionally biased region" description="Polar residues" evidence="4">
    <location>
        <begin position="96"/>
        <end position="105"/>
    </location>
</feature>
<dbReference type="Pfam" id="PF17827">
    <property type="entry name" value="PrmC_N"/>
    <property type="match status" value="1"/>
</dbReference>
<reference evidence="6" key="1">
    <citation type="submission" date="2021-02" db="EMBL/GenBank/DDBJ databases">
        <authorList>
            <person name="Dougan E. K."/>
            <person name="Rhodes N."/>
            <person name="Thang M."/>
            <person name="Chan C."/>
        </authorList>
    </citation>
    <scope>NUCLEOTIDE SEQUENCE</scope>
</reference>
<keyword evidence="3" id="KW-0949">S-adenosyl-L-methionine</keyword>
<dbReference type="Gene3D" id="1.10.8.10">
    <property type="entry name" value="DNA helicase RuvA subunit, C-terminal domain"/>
    <property type="match status" value="1"/>
</dbReference>
<feature type="region of interest" description="Disordered" evidence="4">
    <location>
        <begin position="89"/>
        <end position="112"/>
    </location>
</feature>
<evidence type="ECO:0000256" key="2">
    <source>
        <dbReference type="ARBA" id="ARBA00022679"/>
    </source>
</evidence>
<dbReference type="Proteomes" id="UP000626109">
    <property type="component" value="Unassembled WGS sequence"/>
</dbReference>
<dbReference type="GO" id="GO:0032259">
    <property type="term" value="P:methylation"/>
    <property type="evidence" value="ECO:0007669"/>
    <property type="project" value="UniProtKB-KW"/>
</dbReference>
<dbReference type="InterPro" id="IPR004556">
    <property type="entry name" value="HemK-like"/>
</dbReference>
<dbReference type="InterPro" id="IPR050320">
    <property type="entry name" value="N5-glutamine_MTase"/>
</dbReference>
<evidence type="ECO:0000256" key="4">
    <source>
        <dbReference type="SAM" id="MobiDB-lite"/>
    </source>
</evidence>
<dbReference type="EMBL" id="CAJNNW010016794">
    <property type="protein sequence ID" value="CAE8659752.1"/>
    <property type="molecule type" value="Genomic_DNA"/>
</dbReference>
<dbReference type="GO" id="GO:0102559">
    <property type="term" value="F:peptide chain release factor N(5)-glutamine methyltransferase activity"/>
    <property type="evidence" value="ECO:0007669"/>
    <property type="project" value="UniProtKB-EC"/>
</dbReference>
<dbReference type="PROSITE" id="PS00092">
    <property type="entry name" value="N6_MTASE"/>
    <property type="match status" value="1"/>
</dbReference>
<dbReference type="EMBL" id="CAJNNV010029232">
    <property type="protein sequence ID" value="CAE8627655.1"/>
    <property type="molecule type" value="Genomic_DNA"/>
</dbReference>
<keyword evidence="2" id="KW-0808">Transferase</keyword>
<name>A0A813GTD6_POLGL</name>
<keyword evidence="1" id="KW-0489">Methyltransferase</keyword>
<comment type="caution">
    <text evidence="6">The sequence shown here is derived from an EMBL/GenBank/DDBJ whole genome shotgun (WGS) entry which is preliminary data.</text>
</comment>
<accession>A0A813GTD6</accession>
<organism evidence="6 8">
    <name type="scientific">Polarella glacialis</name>
    <name type="common">Dinoflagellate</name>
    <dbReference type="NCBI Taxonomy" id="89957"/>
    <lineage>
        <taxon>Eukaryota</taxon>
        <taxon>Sar</taxon>
        <taxon>Alveolata</taxon>
        <taxon>Dinophyceae</taxon>
        <taxon>Suessiales</taxon>
        <taxon>Suessiaceae</taxon>
        <taxon>Polarella</taxon>
    </lineage>
</organism>
<evidence type="ECO:0000256" key="1">
    <source>
        <dbReference type="ARBA" id="ARBA00022603"/>
    </source>
</evidence>
<feature type="domain" description="Release factor glutamine methyltransferase N-terminal" evidence="5">
    <location>
        <begin position="194"/>
        <end position="214"/>
    </location>
</feature>
<evidence type="ECO:0000313" key="6">
    <source>
        <dbReference type="EMBL" id="CAE8627655.1"/>
    </source>
</evidence>
<sequence>MGREMLLLQSQHACHPARIGTPNWEVLAAAPPVLRRPRPRPVLGASVSMHQACLAAGGWLAVSASWRRQRFALALQSLRHSPKLRSGTLAGRSCQVRGSSRSQGSVALPGRPAGRVTQAAVADGDAEPLELAMRTQVAGAVRRLVAAGLDEVEAAASVRWLVDALRRRGYLATSEKLYRGSGGSKDGPSTPWQVKLQEWVERRAQREPVQYILGSWPFYPLKEELVLRPPVLIPRPETEELVDLIRQSFAGTDGPHRVVDFGSGSGAIVLAMLHYFPSARAIAVEPFPVAADLTMHNAERLGFAARLELANCRAGQLASWISQHSSNQSAFDLIVSNPPYIPSAELPDLQPEVQVFEDHGALDGGEDGLDIVIEVLECAKITGAPGVRIMLEVHHTHPPLFETASAVIETGGETRDATSTGGAAMTPSILRLVHAMHGLRFVRAIQDMFGQPRFVELQVK</sequence>
<evidence type="ECO:0000313" key="7">
    <source>
        <dbReference type="EMBL" id="CAE8659752.1"/>
    </source>
</evidence>
<dbReference type="GO" id="GO:0003676">
    <property type="term" value="F:nucleic acid binding"/>
    <property type="evidence" value="ECO:0007669"/>
    <property type="project" value="InterPro"/>
</dbReference>
<dbReference type="InterPro" id="IPR040758">
    <property type="entry name" value="PrmC_N"/>
</dbReference>
<dbReference type="OrthoDB" id="406152at2759"/>
<keyword evidence="8" id="KW-1185">Reference proteome</keyword>
<evidence type="ECO:0000259" key="5">
    <source>
        <dbReference type="Pfam" id="PF17827"/>
    </source>
</evidence>